<gene>
    <name evidence="1" type="ORF">OWV82_015177</name>
</gene>
<dbReference type="EMBL" id="CM051401">
    <property type="protein sequence ID" value="KAJ4713026.1"/>
    <property type="molecule type" value="Genomic_DNA"/>
</dbReference>
<name>A0ACC1XPC4_MELAZ</name>
<reference evidence="1 2" key="1">
    <citation type="journal article" date="2023" name="Science">
        <title>Complex scaffold remodeling in plant triterpene biosynthesis.</title>
        <authorList>
            <person name="De La Pena R."/>
            <person name="Hodgson H."/>
            <person name="Liu J.C."/>
            <person name="Stephenson M.J."/>
            <person name="Martin A.C."/>
            <person name="Owen C."/>
            <person name="Harkess A."/>
            <person name="Leebens-Mack J."/>
            <person name="Jimenez L.E."/>
            <person name="Osbourn A."/>
            <person name="Sattely E.S."/>
        </authorList>
    </citation>
    <scope>NUCLEOTIDE SEQUENCE [LARGE SCALE GENOMIC DNA]</scope>
    <source>
        <strain evidence="2">cv. JPN11</strain>
        <tissue evidence="1">Leaf</tissue>
    </source>
</reference>
<sequence length="457" mass="52308">MALISTDQKLLRKNVSVQTKSLMLKDYLRDDLRSCSSSGFKSFPRRQCCTTLRFLLEIDLKSTKNSRRPHRQSHNTKPKRLLQRSPYKTISALRRASEALLHAFKQLPFPSVKSPSSSTQQRRERTLVPRNLSLKLLKRNFWREAGRERDEQTIKPWKMFPGYLKEEQQPSDQNTRQCPTTSITSTSSSSSESNSWAESDFSTVDILQSSSSVENDTVESKNDISSSVNEDSTTITNSEENAKDDKQQFSPVSVLDCPFEDEKDINSPPFEHRLALAPLEGTNKQKLLKKLRRFERLGDLLKPVDLEKQIASSSSALDNETSSLNNNTFDENETTNKARQLLQTVKSTTPSDNFTCKAADNLLLDFFVEKISENKQQQIDQLLKEAEVWIVNGQLKELMLMGWEVEDGRKAYVNDMEKYGSWRGIINAVQEKQEVGFDLELQLFTSLIDDLLLDLIF</sequence>
<dbReference type="Proteomes" id="UP001164539">
    <property type="component" value="Chromosome 8"/>
</dbReference>
<comment type="caution">
    <text evidence="1">The sequence shown here is derived from an EMBL/GenBank/DDBJ whole genome shotgun (WGS) entry which is preliminary data.</text>
</comment>
<organism evidence="1 2">
    <name type="scientific">Melia azedarach</name>
    <name type="common">Chinaberry tree</name>
    <dbReference type="NCBI Taxonomy" id="155640"/>
    <lineage>
        <taxon>Eukaryota</taxon>
        <taxon>Viridiplantae</taxon>
        <taxon>Streptophyta</taxon>
        <taxon>Embryophyta</taxon>
        <taxon>Tracheophyta</taxon>
        <taxon>Spermatophyta</taxon>
        <taxon>Magnoliopsida</taxon>
        <taxon>eudicotyledons</taxon>
        <taxon>Gunneridae</taxon>
        <taxon>Pentapetalae</taxon>
        <taxon>rosids</taxon>
        <taxon>malvids</taxon>
        <taxon>Sapindales</taxon>
        <taxon>Meliaceae</taxon>
        <taxon>Melia</taxon>
    </lineage>
</organism>
<evidence type="ECO:0000313" key="2">
    <source>
        <dbReference type="Proteomes" id="UP001164539"/>
    </source>
</evidence>
<evidence type="ECO:0000313" key="1">
    <source>
        <dbReference type="EMBL" id="KAJ4713026.1"/>
    </source>
</evidence>
<keyword evidence="2" id="KW-1185">Reference proteome</keyword>
<protein>
    <submittedName>
        <fullName evidence="1">Testis-expressed sequence 10 protein</fullName>
    </submittedName>
</protein>
<accession>A0ACC1XPC4</accession>
<proteinExistence type="predicted"/>